<proteinExistence type="predicted"/>
<organism evidence="1 2">
    <name type="scientific">Racocetra persica</name>
    <dbReference type="NCBI Taxonomy" id="160502"/>
    <lineage>
        <taxon>Eukaryota</taxon>
        <taxon>Fungi</taxon>
        <taxon>Fungi incertae sedis</taxon>
        <taxon>Mucoromycota</taxon>
        <taxon>Glomeromycotina</taxon>
        <taxon>Glomeromycetes</taxon>
        <taxon>Diversisporales</taxon>
        <taxon>Gigasporaceae</taxon>
        <taxon>Racocetra</taxon>
    </lineage>
</organism>
<gene>
    <name evidence="1" type="ORF">RPERSI_LOCUS28410</name>
</gene>
<feature type="non-terminal residue" evidence="1">
    <location>
        <position position="193"/>
    </location>
</feature>
<reference evidence="1" key="1">
    <citation type="submission" date="2021-06" db="EMBL/GenBank/DDBJ databases">
        <authorList>
            <person name="Kallberg Y."/>
            <person name="Tangrot J."/>
            <person name="Rosling A."/>
        </authorList>
    </citation>
    <scope>NUCLEOTIDE SEQUENCE</scope>
    <source>
        <strain evidence="1">MA461A</strain>
    </source>
</reference>
<comment type="caution">
    <text evidence="1">The sequence shown here is derived from an EMBL/GenBank/DDBJ whole genome shotgun (WGS) entry which is preliminary data.</text>
</comment>
<sequence>ALKLCKKFKSKRFDRIYVNNLSDESYIGIKTTLTEFQPLLNVNNPHATLITLFKDWLNSIPESDQGKAMEDVIYKKIDKYKRRWAHNFSLLNANNVMTNISNFMIEVSNEVNALYDHAQEFEKYMEAKGANETAKKVGLRRRAIHRIVPKRIGVSMKEDEQNNVLSLEDDRDRHLRFDVGMHTFLERYAEWEI</sequence>
<name>A0ACA9SCM0_9GLOM</name>
<evidence type="ECO:0000313" key="2">
    <source>
        <dbReference type="Proteomes" id="UP000789920"/>
    </source>
</evidence>
<dbReference type="EMBL" id="CAJVQC010103370">
    <property type="protein sequence ID" value="CAG8832308.1"/>
    <property type="molecule type" value="Genomic_DNA"/>
</dbReference>
<keyword evidence="2" id="KW-1185">Reference proteome</keyword>
<dbReference type="Proteomes" id="UP000789920">
    <property type="component" value="Unassembled WGS sequence"/>
</dbReference>
<protein>
    <submittedName>
        <fullName evidence="1">29755_t:CDS:1</fullName>
    </submittedName>
</protein>
<accession>A0ACA9SCM0</accession>
<feature type="non-terminal residue" evidence="1">
    <location>
        <position position="1"/>
    </location>
</feature>
<evidence type="ECO:0000313" key="1">
    <source>
        <dbReference type="EMBL" id="CAG8832308.1"/>
    </source>
</evidence>